<gene>
    <name evidence="1" type="ORF">VITISV_025367</name>
</gene>
<organism evidence="1">
    <name type="scientific">Vitis vinifera</name>
    <name type="common">Grape</name>
    <dbReference type="NCBI Taxonomy" id="29760"/>
    <lineage>
        <taxon>Eukaryota</taxon>
        <taxon>Viridiplantae</taxon>
        <taxon>Streptophyta</taxon>
        <taxon>Embryophyta</taxon>
        <taxon>Tracheophyta</taxon>
        <taxon>Spermatophyta</taxon>
        <taxon>Magnoliopsida</taxon>
        <taxon>eudicotyledons</taxon>
        <taxon>Gunneridae</taxon>
        <taxon>Pentapetalae</taxon>
        <taxon>rosids</taxon>
        <taxon>Vitales</taxon>
        <taxon>Vitaceae</taxon>
        <taxon>Viteae</taxon>
        <taxon>Vitis</taxon>
    </lineage>
</organism>
<name>A5BDP1_VITVI</name>
<protein>
    <submittedName>
        <fullName evidence="1">Uncharacterized protein</fullName>
    </submittedName>
</protein>
<sequence>MEVFAGALGILGGWIEGMTGKFSYQAPFEVLEDDPLIGTLLLRPFGGIVPKQPTQTAYCAESPAVDEAGCAETPVADKTGCAKTLAADGNENESYTRQRFPETFHKKFLSIGVKWYRSWWINPHFVQVLSVIRLCTQWIDPQIQQID</sequence>
<accession>A5BDP1</accession>
<proteinExistence type="predicted"/>
<reference evidence="1" key="1">
    <citation type="journal article" date="2007" name="PLoS ONE">
        <title>The first genome sequence of an elite grapevine cultivar (Pinot noir Vitis vinifera L.): coping with a highly heterozygous genome.</title>
        <authorList>
            <person name="Velasco R."/>
            <person name="Zharkikh A."/>
            <person name="Troggio M."/>
            <person name="Cartwright D.A."/>
            <person name="Cestaro A."/>
            <person name="Pruss D."/>
            <person name="Pindo M."/>
            <person name="FitzGerald L.M."/>
            <person name="Vezzulli S."/>
            <person name="Reid J."/>
            <person name="Malacarne G."/>
            <person name="Iliev D."/>
            <person name="Coppola G."/>
            <person name="Wardell B."/>
            <person name="Micheletti D."/>
            <person name="Macalma T."/>
            <person name="Facci M."/>
            <person name="Mitchell J.T."/>
            <person name="Perazzolli M."/>
            <person name="Eldredge G."/>
            <person name="Gatto P."/>
            <person name="Oyzerski R."/>
            <person name="Moretto M."/>
            <person name="Gutin N."/>
            <person name="Stefanini M."/>
            <person name="Chen Y."/>
            <person name="Segala C."/>
            <person name="Davenport C."/>
            <person name="Dematte L."/>
            <person name="Mraz A."/>
            <person name="Battilana J."/>
            <person name="Stormo K."/>
            <person name="Costa F."/>
            <person name="Tao Q."/>
            <person name="Si-Ammour A."/>
            <person name="Harkins T."/>
            <person name="Lackey A."/>
            <person name="Perbost C."/>
            <person name="Taillon B."/>
            <person name="Stella A."/>
            <person name="Solovyev V."/>
            <person name="Fawcett J.A."/>
            <person name="Sterck L."/>
            <person name="Vandepoele K."/>
            <person name="Grando S.M."/>
            <person name="Toppo S."/>
            <person name="Moser C."/>
            <person name="Lanchbury J."/>
            <person name="Bogden R."/>
            <person name="Skolnick M."/>
            <person name="Sgaramella V."/>
            <person name="Bhatnagar S.K."/>
            <person name="Fontana P."/>
            <person name="Gutin A."/>
            <person name="Van de Peer Y."/>
            <person name="Salamini F."/>
            <person name="Viola R."/>
        </authorList>
    </citation>
    <scope>NUCLEOTIDE SEQUENCE</scope>
</reference>
<evidence type="ECO:0000313" key="1">
    <source>
        <dbReference type="EMBL" id="CAN65520.1"/>
    </source>
</evidence>
<dbReference type="AlphaFoldDB" id="A5BDP1"/>
<dbReference type="EMBL" id="AM455674">
    <property type="protein sequence ID" value="CAN65520.1"/>
    <property type="molecule type" value="Genomic_DNA"/>
</dbReference>